<evidence type="ECO:0000259" key="2">
    <source>
        <dbReference type="Pfam" id="PF08818"/>
    </source>
</evidence>
<sequence length="196" mass="21392">MQQFENIDAYISGFPEEIRTRLSQVRNAISSAAPEASETISYGMPAFRLEGPLVYFAAYKNHIGFYPTASGIRNFEKELQAYTYSKGAIQFPHSEQLPLALIQKITRARVTENRQKAAAKKGAARKKASSEKNKKTFIAGLSAPASRALSQAGIHTLQQLSHYSESQLLALHGIGPTAIPKIKTALSAGGLRLSEQ</sequence>
<dbReference type="InterPro" id="IPR014922">
    <property type="entry name" value="YdhG-like"/>
</dbReference>
<dbReference type="SUPFAM" id="SSF47789">
    <property type="entry name" value="C-terminal domain of RNA polymerase alpha subunit"/>
    <property type="match status" value="1"/>
</dbReference>
<accession>A0ABP8MJB5</accession>
<evidence type="ECO:0000313" key="3">
    <source>
        <dbReference type="EMBL" id="GAA4450125.1"/>
    </source>
</evidence>
<name>A0ABP8MJB5_9BACT</name>
<reference evidence="4" key="1">
    <citation type="journal article" date="2019" name="Int. J. Syst. Evol. Microbiol.">
        <title>The Global Catalogue of Microorganisms (GCM) 10K type strain sequencing project: providing services to taxonomists for standard genome sequencing and annotation.</title>
        <authorList>
            <consortium name="The Broad Institute Genomics Platform"/>
            <consortium name="The Broad Institute Genome Sequencing Center for Infectious Disease"/>
            <person name="Wu L."/>
            <person name="Ma J."/>
        </authorList>
    </citation>
    <scope>NUCLEOTIDE SEQUENCE [LARGE SCALE GENOMIC DNA]</scope>
    <source>
        <strain evidence="4">JCM 31921</strain>
    </source>
</reference>
<dbReference type="Gene3D" id="3.90.1150.200">
    <property type="match status" value="1"/>
</dbReference>
<dbReference type="InterPro" id="IPR011260">
    <property type="entry name" value="RNAP_asu_C"/>
</dbReference>
<gene>
    <name evidence="3" type="ORF">GCM10023092_05530</name>
</gene>
<proteinExistence type="predicted"/>
<dbReference type="Pfam" id="PF03118">
    <property type="entry name" value="RNA_pol_A_CTD"/>
    <property type="match status" value="1"/>
</dbReference>
<dbReference type="Proteomes" id="UP001501410">
    <property type="component" value="Unassembled WGS sequence"/>
</dbReference>
<dbReference type="SUPFAM" id="SSF159888">
    <property type="entry name" value="YdhG-like"/>
    <property type="match status" value="1"/>
</dbReference>
<dbReference type="Gene3D" id="1.10.150.20">
    <property type="entry name" value="5' to 3' exonuclease, C-terminal subdomain"/>
    <property type="match status" value="1"/>
</dbReference>
<evidence type="ECO:0008006" key="5">
    <source>
        <dbReference type="Google" id="ProtNLM"/>
    </source>
</evidence>
<organism evidence="3 4">
    <name type="scientific">Rurimicrobium arvi</name>
    <dbReference type="NCBI Taxonomy" id="2049916"/>
    <lineage>
        <taxon>Bacteria</taxon>
        <taxon>Pseudomonadati</taxon>
        <taxon>Bacteroidota</taxon>
        <taxon>Chitinophagia</taxon>
        <taxon>Chitinophagales</taxon>
        <taxon>Chitinophagaceae</taxon>
        <taxon>Rurimicrobium</taxon>
    </lineage>
</organism>
<feature type="domain" description="RNA polymerase alpha subunit C-terminal" evidence="1">
    <location>
        <begin position="140"/>
        <end position="187"/>
    </location>
</feature>
<feature type="domain" description="YdhG-like" evidence="2">
    <location>
        <begin position="19"/>
        <end position="110"/>
    </location>
</feature>
<dbReference type="RefSeq" id="WP_344822452.1">
    <property type="nucleotide sequence ID" value="NZ_BAABEZ010000002.1"/>
</dbReference>
<evidence type="ECO:0000313" key="4">
    <source>
        <dbReference type="Proteomes" id="UP001501410"/>
    </source>
</evidence>
<dbReference type="EMBL" id="BAABEZ010000002">
    <property type="protein sequence ID" value="GAA4450125.1"/>
    <property type="molecule type" value="Genomic_DNA"/>
</dbReference>
<protein>
    <recommendedName>
        <fullName evidence="5">YdhG-like domain-containing protein</fullName>
    </recommendedName>
</protein>
<comment type="caution">
    <text evidence="3">The sequence shown here is derived from an EMBL/GenBank/DDBJ whole genome shotgun (WGS) entry which is preliminary data.</text>
</comment>
<dbReference type="Pfam" id="PF08818">
    <property type="entry name" value="DUF1801"/>
    <property type="match status" value="1"/>
</dbReference>
<evidence type="ECO:0000259" key="1">
    <source>
        <dbReference type="Pfam" id="PF03118"/>
    </source>
</evidence>
<keyword evidence="4" id="KW-1185">Reference proteome</keyword>